<evidence type="ECO:0000313" key="1">
    <source>
        <dbReference type="EMBL" id="KAK5104853.1"/>
    </source>
</evidence>
<dbReference type="AlphaFoldDB" id="A0AAN7YFR7"/>
<gene>
    <name evidence="1" type="ORF">LTR62_002775</name>
</gene>
<sequence length="196" mass="21312">MATSTSVETALSQLTEKPAYFADCCAAISRPLIHTIIHLLPPPPTCVLSIGSGSGLLEAMILQVTAGHQVELFGVEVPSCVNKFLPEQHVLRVPSTTSLHSDAILAQTLLFVYPRKVSLIEDYLKTFRTGMLAQVIWYGQKNDWPEANDLLSLFFHRVCVIDTVGVADHELLAMASKTVNGKSATGTPHKRDMSPG</sequence>
<reference evidence="1" key="1">
    <citation type="submission" date="2023-08" db="EMBL/GenBank/DDBJ databases">
        <title>Black Yeasts Isolated from many extreme environments.</title>
        <authorList>
            <person name="Coleine C."/>
            <person name="Stajich J.E."/>
            <person name="Selbmann L."/>
        </authorList>
    </citation>
    <scope>NUCLEOTIDE SEQUENCE</scope>
    <source>
        <strain evidence="1">CCFEE 5401</strain>
    </source>
</reference>
<organism evidence="1 2">
    <name type="scientific">Meristemomyces frigidus</name>
    <dbReference type="NCBI Taxonomy" id="1508187"/>
    <lineage>
        <taxon>Eukaryota</taxon>
        <taxon>Fungi</taxon>
        <taxon>Dikarya</taxon>
        <taxon>Ascomycota</taxon>
        <taxon>Pezizomycotina</taxon>
        <taxon>Dothideomycetes</taxon>
        <taxon>Dothideomycetidae</taxon>
        <taxon>Mycosphaerellales</taxon>
        <taxon>Teratosphaeriaceae</taxon>
        <taxon>Meristemomyces</taxon>
    </lineage>
</organism>
<comment type="caution">
    <text evidence="1">The sequence shown here is derived from an EMBL/GenBank/DDBJ whole genome shotgun (WGS) entry which is preliminary data.</text>
</comment>
<proteinExistence type="predicted"/>
<dbReference type="EMBL" id="JAVRRL010000194">
    <property type="protein sequence ID" value="KAK5104853.1"/>
    <property type="molecule type" value="Genomic_DNA"/>
</dbReference>
<accession>A0AAN7YFR7</accession>
<evidence type="ECO:0000313" key="2">
    <source>
        <dbReference type="Proteomes" id="UP001310890"/>
    </source>
</evidence>
<protein>
    <submittedName>
        <fullName evidence="1">Uncharacterized protein</fullName>
    </submittedName>
</protein>
<dbReference type="Proteomes" id="UP001310890">
    <property type="component" value="Unassembled WGS sequence"/>
</dbReference>
<name>A0AAN7YFR7_9PEZI</name>